<dbReference type="Pfam" id="PF00560">
    <property type="entry name" value="LRR_1"/>
    <property type="match status" value="2"/>
</dbReference>
<sequence>MERCYLLFRQNFTSQIIAFQRLPSIWNLGQGLSKSLPSSSFGLLDLSGNHLTGGIPAMLANCSQLDTIFLNDNRFSGSIPPEIFKSSKLIKIDLGLNQLTGTIPSEVILSTNLQHLGLWNNFLSGNIPKELFNLPNLTHLHLNTNELTGPLPDFPSSCSLSEFLFMRTVCQVLCQLP</sequence>
<evidence type="ECO:0000256" key="5">
    <source>
        <dbReference type="ARBA" id="ARBA00022737"/>
    </source>
</evidence>
<evidence type="ECO:0000256" key="2">
    <source>
        <dbReference type="ARBA" id="ARBA00004370"/>
    </source>
</evidence>
<keyword evidence="7" id="KW-0325">Glycoprotein</keyword>
<keyword evidence="3" id="KW-0433">Leucine-rich repeat</keyword>
<dbReference type="PANTHER" id="PTHR48059:SF30">
    <property type="entry name" value="OS06G0587000 PROTEIN"/>
    <property type="match status" value="1"/>
</dbReference>
<evidence type="ECO:0000256" key="7">
    <source>
        <dbReference type="ARBA" id="ARBA00023180"/>
    </source>
</evidence>
<dbReference type="InterPro" id="IPR051848">
    <property type="entry name" value="PGIP"/>
</dbReference>
<dbReference type="EMBL" id="GEDG01011247">
    <property type="protein sequence ID" value="JAP27365.1"/>
    <property type="molecule type" value="Transcribed_RNA"/>
</dbReference>
<evidence type="ECO:0000313" key="8">
    <source>
        <dbReference type="EMBL" id="JAP27365.1"/>
    </source>
</evidence>
<keyword evidence="5" id="KW-0677">Repeat</keyword>
<keyword evidence="4" id="KW-0732">Signal</keyword>
<comment type="subcellular location">
    <subcellularLocation>
        <location evidence="1">Cell envelope</location>
    </subcellularLocation>
    <subcellularLocation>
        <location evidence="2">Membrane</location>
    </subcellularLocation>
</comment>
<dbReference type="AlphaFoldDB" id="A0A0V0I414"/>
<dbReference type="Gene3D" id="3.80.10.10">
    <property type="entry name" value="Ribonuclease Inhibitor"/>
    <property type="match status" value="1"/>
</dbReference>
<dbReference type="PANTHER" id="PTHR48059">
    <property type="entry name" value="POLYGALACTURONASE INHIBITOR 1"/>
    <property type="match status" value="1"/>
</dbReference>
<dbReference type="Pfam" id="PF12799">
    <property type="entry name" value="LRR_4"/>
    <property type="match status" value="1"/>
</dbReference>
<dbReference type="SUPFAM" id="SSF52058">
    <property type="entry name" value="L domain-like"/>
    <property type="match status" value="1"/>
</dbReference>
<accession>A0A0V0I414</accession>
<evidence type="ECO:0000256" key="4">
    <source>
        <dbReference type="ARBA" id="ARBA00022729"/>
    </source>
</evidence>
<dbReference type="FunFam" id="3.80.10.10:FF:000041">
    <property type="entry name" value="LRR receptor-like serine/threonine-protein kinase ERECTA"/>
    <property type="match status" value="1"/>
</dbReference>
<proteinExistence type="predicted"/>
<name>A0A0V0I414_SOLCH</name>
<evidence type="ECO:0000256" key="1">
    <source>
        <dbReference type="ARBA" id="ARBA00004196"/>
    </source>
</evidence>
<evidence type="ECO:0000256" key="3">
    <source>
        <dbReference type="ARBA" id="ARBA00022614"/>
    </source>
</evidence>
<reference evidence="8" key="1">
    <citation type="submission" date="2015-12" db="EMBL/GenBank/DDBJ databases">
        <title>Gene expression during late stages of embryo sac development: a critical building block for successful pollen-pistil interactions.</title>
        <authorList>
            <person name="Liu Y."/>
            <person name="Joly V."/>
            <person name="Sabar M."/>
            <person name="Matton D.P."/>
        </authorList>
    </citation>
    <scope>NUCLEOTIDE SEQUENCE</scope>
</reference>
<organism evidence="8">
    <name type="scientific">Solanum chacoense</name>
    <name type="common">Chaco potato</name>
    <dbReference type="NCBI Taxonomy" id="4108"/>
    <lineage>
        <taxon>Eukaryota</taxon>
        <taxon>Viridiplantae</taxon>
        <taxon>Streptophyta</taxon>
        <taxon>Embryophyta</taxon>
        <taxon>Tracheophyta</taxon>
        <taxon>Spermatophyta</taxon>
        <taxon>Magnoliopsida</taxon>
        <taxon>eudicotyledons</taxon>
        <taxon>Gunneridae</taxon>
        <taxon>Pentapetalae</taxon>
        <taxon>asterids</taxon>
        <taxon>lamiids</taxon>
        <taxon>Solanales</taxon>
        <taxon>Solanaceae</taxon>
        <taxon>Solanoideae</taxon>
        <taxon>Solaneae</taxon>
        <taxon>Solanum</taxon>
    </lineage>
</organism>
<keyword evidence="6" id="KW-0472">Membrane</keyword>
<dbReference type="InterPro" id="IPR001611">
    <property type="entry name" value="Leu-rich_rpt"/>
</dbReference>
<protein>
    <submittedName>
        <fullName evidence="8">Putative ovule protein</fullName>
    </submittedName>
</protein>
<dbReference type="InterPro" id="IPR025875">
    <property type="entry name" value="Leu-rich_rpt_4"/>
</dbReference>
<dbReference type="GO" id="GO:0016020">
    <property type="term" value="C:membrane"/>
    <property type="evidence" value="ECO:0007669"/>
    <property type="project" value="UniProtKB-SubCell"/>
</dbReference>
<dbReference type="InterPro" id="IPR032675">
    <property type="entry name" value="LRR_dom_sf"/>
</dbReference>
<evidence type="ECO:0000256" key="6">
    <source>
        <dbReference type="ARBA" id="ARBA00023136"/>
    </source>
</evidence>